<dbReference type="EMBL" id="KN835880">
    <property type="protein sequence ID" value="KIK33725.1"/>
    <property type="molecule type" value="Genomic_DNA"/>
</dbReference>
<dbReference type="InParanoid" id="A0A0C9Z869"/>
<accession>A0A0C9Z869</accession>
<evidence type="ECO:0000313" key="3">
    <source>
        <dbReference type="Proteomes" id="UP000054485"/>
    </source>
</evidence>
<organism evidence="2 3">
    <name type="scientific">Suillus luteus UH-Slu-Lm8-n1</name>
    <dbReference type="NCBI Taxonomy" id="930992"/>
    <lineage>
        <taxon>Eukaryota</taxon>
        <taxon>Fungi</taxon>
        <taxon>Dikarya</taxon>
        <taxon>Basidiomycota</taxon>
        <taxon>Agaricomycotina</taxon>
        <taxon>Agaricomycetes</taxon>
        <taxon>Agaricomycetidae</taxon>
        <taxon>Boletales</taxon>
        <taxon>Suillineae</taxon>
        <taxon>Suillaceae</taxon>
        <taxon>Suillus</taxon>
    </lineage>
</organism>
<evidence type="ECO:0000313" key="2">
    <source>
        <dbReference type="EMBL" id="KIK33725.1"/>
    </source>
</evidence>
<dbReference type="Proteomes" id="UP000054485">
    <property type="component" value="Unassembled WGS sequence"/>
</dbReference>
<name>A0A0C9Z869_9AGAM</name>
<gene>
    <name evidence="2" type="ORF">CY34DRAFT_99116</name>
</gene>
<dbReference type="Gene3D" id="3.40.50.300">
    <property type="entry name" value="P-loop containing nucleotide triphosphate hydrolases"/>
    <property type="match status" value="1"/>
</dbReference>
<proteinExistence type="predicted"/>
<protein>
    <recommendedName>
        <fullName evidence="1">G domain-containing protein</fullName>
    </recommendedName>
</protein>
<dbReference type="AlphaFoldDB" id="A0A0C9Z869"/>
<dbReference type="SUPFAM" id="SSF52540">
    <property type="entry name" value="P-loop containing nucleoside triphosphate hydrolases"/>
    <property type="match status" value="1"/>
</dbReference>
<feature type="domain" description="G" evidence="1">
    <location>
        <begin position="18"/>
        <end position="146"/>
    </location>
</feature>
<dbReference type="HOGENOM" id="CLU_023805_3_0_1"/>
<dbReference type="InterPro" id="IPR027417">
    <property type="entry name" value="P-loop_NTPase"/>
</dbReference>
<reference evidence="3" key="2">
    <citation type="submission" date="2015-01" db="EMBL/GenBank/DDBJ databases">
        <title>Evolutionary Origins and Diversification of the Mycorrhizal Mutualists.</title>
        <authorList>
            <consortium name="DOE Joint Genome Institute"/>
            <consortium name="Mycorrhizal Genomics Consortium"/>
            <person name="Kohler A."/>
            <person name="Kuo A."/>
            <person name="Nagy L.G."/>
            <person name="Floudas D."/>
            <person name="Copeland A."/>
            <person name="Barry K.W."/>
            <person name="Cichocki N."/>
            <person name="Veneault-Fourrey C."/>
            <person name="LaButti K."/>
            <person name="Lindquist E.A."/>
            <person name="Lipzen A."/>
            <person name="Lundell T."/>
            <person name="Morin E."/>
            <person name="Murat C."/>
            <person name="Riley R."/>
            <person name="Ohm R."/>
            <person name="Sun H."/>
            <person name="Tunlid A."/>
            <person name="Henrissat B."/>
            <person name="Grigoriev I.V."/>
            <person name="Hibbett D.S."/>
            <person name="Martin F."/>
        </authorList>
    </citation>
    <scope>NUCLEOTIDE SEQUENCE [LARGE SCALE GENOMIC DNA]</scope>
    <source>
        <strain evidence="3">UH-Slu-Lm8-n1</strain>
    </source>
</reference>
<dbReference type="OrthoDB" id="391988at2759"/>
<dbReference type="GO" id="GO:0005525">
    <property type="term" value="F:GTP binding"/>
    <property type="evidence" value="ECO:0007669"/>
    <property type="project" value="InterPro"/>
</dbReference>
<sequence length="326" mass="36138">LSISTTSSDSQICPRFRLLVIGKSGVGKSSLIQQAFGINEVHVSEHMPGKATIDKPLISSENGRFVLHDSEGFEAGDSDNFIAAKAFIDRRRKMPTLAVRDQIHAVWLCLSIPLGGGSLLERGVEELLKSRKEILGDIPIIVVFTKLDELVDKLEYNAKKSGQYDEAALEVKKGNTLNELCIQPLNKVAGTDILHTAVSKEEGYESTIGQLIDLTTTNVETFLDPEAALAMMIAQRAHIGLKVKASIAYARPLLFRYWRGIAVGMNFIGFTMLDCFSKIHEDIIGVWNLYDPDCVRYISDFMLQSADMLLRSTWSVKSSKIRLSTI</sequence>
<reference evidence="2 3" key="1">
    <citation type="submission" date="2014-04" db="EMBL/GenBank/DDBJ databases">
        <authorList>
            <consortium name="DOE Joint Genome Institute"/>
            <person name="Kuo A."/>
            <person name="Ruytinx J."/>
            <person name="Rineau F."/>
            <person name="Colpaert J."/>
            <person name="Kohler A."/>
            <person name="Nagy L.G."/>
            <person name="Floudas D."/>
            <person name="Copeland A."/>
            <person name="Barry K.W."/>
            <person name="Cichocki N."/>
            <person name="Veneault-Fourrey C."/>
            <person name="LaButti K."/>
            <person name="Lindquist E.A."/>
            <person name="Lipzen A."/>
            <person name="Lundell T."/>
            <person name="Morin E."/>
            <person name="Murat C."/>
            <person name="Sun H."/>
            <person name="Tunlid A."/>
            <person name="Henrissat B."/>
            <person name="Grigoriev I.V."/>
            <person name="Hibbett D.S."/>
            <person name="Martin F."/>
            <person name="Nordberg H.P."/>
            <person name="Cantor M.N."/>
            <person name="Hua S.X."/>
        </authorList>
    </citation>
    <scope>NUCLEOTIDE SEQUENCE [LARGE SCALE GENOMIC DNA]</scope>
    <source>
        <strain evidence="2 3">UH-Slu-Lm8-n1</strain>
    </source>
</reference>
<dbReference type="PRINTS" id="PR00449">
    <property type="entry name" value="RASTRNSFRMNG"/>
</dbReference>
<dbReference type="Pfam" id="PF01926">
    <property type="entry name" value="MMR_HSR1"/>
    <property type="match status" value="1"/>
</dbReference>
<keyword evidence="3" id="KW-1185">Reference proteome</keyword>
<feature type="non-terminal residue" evidence="2">
    <location>
        <position position="1"/>
    </location>
</feature>
<dbReference type="CDD" id="cd00882">
    <property type="entry name" value="Ras_like_GTPase"/>
    <property type="match status" value="1"/>
</dbReference>
<evidence type="ECO:0000259" key="1">
    <source>
        <dbReference type="Pfam" id="PF01926"/>
    </source>
</evidence>
<dbReference type="InterPro" id="IPR006073">
    <property type="entry name" value="GTP-bd"/>
</dbReference>